<dbReference type="Proteomes" id="UP001139971">
    <property type="component" value="Unassembled WGS sequence"/>
</dbReference>
<feature type="transmembrane region" description="Helical" evidence="4">
    <location>
        <begin position="139"/>
        <end position="157"/>
    </location>
</feature>
<dbReference type="RefSeq" id="WP_263545866.1">
    <property type="nucleotide sequence ID" value="NZ_JAOVZO020000003.1"/>
</dbReference>
<evidence type="ECO:0000256" key="4">
    <source>
        <dbReference type="SAM" id="Phobius"/>
    </source>
</evidence>
<dbReference type="SUPFAM" id="SSF46894">
    <property type="entry name" value="C-terminal effector domain of the bipartite response regulators"/>
    <property type="match status" value="1"/>
</dbReference>
<keyword evidence="4" id="KW-0472">Membrane</keyword>
<evidence type="ECO:0000313" key="7">
    <source>
        <dbReference type="Proteomes" id="UP001139971"/>
    </source>
</evidence>
<proteinExistence type="predicted"/>
<dbReference type="InterPro" id="IPR016032">
    <property type="entry name" value="Sig_transdc_resp-reg_C-effctor"/>
</dbReference>
<feature type="domain" description="OmpR/PhoB-type" evidence="5">
    <location>
        <begin position="3"/>
        <end position="101"/>
    </location>
</feature>
<sequence>MVRQRFRFGDCTLDVAARELRRGGARVELAPTVFDCIAYLVEHRDRAVGRDELVSAVWGKASVSDTMLGKAVLAARRAVGDDAQEQAFLRTVPRFGYHWVAQVTVDAIDTEPSGTPPPVTARPTDETPRSSTRAKSRTPWIALTAVVLAAIAAAFFWRPPAPTSADRTLVVDTHAAPPDASAVLPAEIAAEPGDAWLRLGFMDLVATRLRAAGLPVVASDSIVRLAPEGTTPEAALAAVRRAVDVRHLVQPALARRGTQWIARAELVDADGTRRAVQAEADNAIAAANEVAERLLELFGRRSAAAAPPVAPTLAELVQRVDAARLSDRMDEARALVANAPAALKNAPELRLREVQVDLRAGSFDAAREHIAAILADVPAETDPVVRGRALEALCVVESRTAHMDAAMRACDEAIDLLQSRNEPIALGRAYHHRGVIHAREVRREPALADFSRARVVLGAAGDPLLLAIVDGNESVVEMSSGRPAEALPGFERAGRQFQRFGMFTEFVVSLINEVEAHLALLDPLEALKTAELGWSERHRISDPALRARYTIARASALADNGRLGESRGLYDEVVGSAGAADDSVEAALARAALARLDYEAGHDANAVLLAQRASAALTSPELASARAIASLTAVRALRRLAHDDQARAQTQLLAGWARGSVQPAVGVAAGVAQAEQAAADRDTDAATAAYESALTLAGAQGRADTQALVATSYAGFLIDAGRLDRAAVVVGLIARYADRDYDSALAQWRLYRALGRADAAASALARVRQLAGERPVPDAQPPGLAGAAANAR</sequence>
<evidence type="ECO:0000256" key="3">
    <source>
        <dbReference type="SAM" id="MobiDB-lite"/>
    </source>
</evidence>
<dbReference type="InterPro" id="IPR001867">
    <property type="entry name" value="OmpR/PhoB-type_DNA-bd"/>
</dbReference>
<organism evidence="6 7">
    <name type="scientific">Tahibacter soli</name>
    <dbReference type="NCBI Taxonomy" id="2983605"/>
    <lineage>
        <taxon>Bacteria</taxon>
        <taxon>Pseudomonadati</taxon>
        <taxon>Pseudomonadota</taxon>
        <taxon>Gammaproteobacteria</taxon>
        <taxon>Lysobacterales</taxon>
        <taxon>Rhodanobacteraceae</taxon>
        <taxon>Tahibacter</taxon>
    </lineage>
</organism>
<feature type="DNA-binding region" description="OmpR/PhoB-type" evidence="2">
    <location>
        <begin position="3"/>
        <end position="101"/>
    </location>
</feature>
<dbReference type="CDD" id="cd00383">
    <property type="entry name" value="trans_reg_C"/>
    <property type="match status" value="1"/>
</dbReference>
<dbReference type="AlphaFoldDB" id="A0A9X3YI42"/>
<dbReference type="PROSITE" id="PS51755">
    <property type="entry name" value="OMPR_PHOB"/>
    <property type="match status" value="1"/>
</dbReference>
<gene>
    <name evidence="6" type="ORF">OD750_002670</name>
</gene>
<evidence type="ECO:0000256" key="1">
    <source>
        <dbReference type="ARBA" id="ARBA00023125"/>
    </source>
</evidence>
<evidence type="ECO:0000256" key="2">
    <source>
        <dbReference type="PROSITE-ProRule" id="PRU01091"/>
    </source>
</evidence>
<dbReference type="Pfam" id="PF00486">
    <property type="entry name" value="Trans_reg_C"/>
    <property type="match status" value="1"/>
</dbReference>
<reference evidence="6" key="1">
    <citation type="submission" date="2023-02" db="EMBL/GenBank/DDBJ databases">
        <title>Tahibacter soli sp. nov. isolated from soil.</title>
        <authorList>
            <person name="Baek J.H."/>
            <person name="Lee J.K."/>
            <person name="Choi D.G."/>
            <person name="Jeon C.O."/>
        </authorList>
    </citation>
    <scope>NUCLEOTIDE SEQUENCE</scope>
    <source>
        <strain evidence="6">BL</strain>
    </source>
</reference>
<dbReference type="GO" id="GO:0006355">
    <property type="term" value="P:regulation of DNA-templated transcription"/>
    <property type="evidence" value="ECO:0007669"/>
    <property type="project" value="InterPro"/>
</dbReference>
<dbReference type="Gene3D" id="1.10.10.10">
    <property type="entry name" value="Winged helix-like DNA-binding domain superfamily/Winged helix DNA-binding domain"/>
    <property type="match status" value="1"/>
</dbReference>
<dbReference type="EMBL" id="JAOVZO020000003">
    <property type="protein sequence ID" value="MDC8011446.1"/>
    <property type="molecule type" value="Genomic_DNA"/>
</dbReference>
<name>A0A9X3YI42_9GAMM</name>
<keyword evidence="4" id="KW-1133">Transmembrane helix</keyword>
<evidence type="ECO:0000313" key="6">
    <source>
        <dbReference type="EMBL" id="MDC8011446.1"/>
    </source>
</evidence>
<dbReference type="SUPFAM" id="SSF48452">
    <property type="entry name" value="TPR-like"/>
    <property type="match status" value="1"/>
</dbReference>
<dbReference type="GO" id="GO:0003677">
    <property type="term" value="F:DNA binding"/>
    <property type="evidence" value="ECO:0007669"/>
    <property type="project" value="UniProtKB-UniRule"/>
</dbReference>
<feature type="region of interest" description="Disordered" evidence="3">
    <location>
        <begin position="108"/>
        <end position="135"/>
    </location>
</feature>
<dbReference type="Gene3D" id="1.25.40.10">
    <property type="entry name" value="Tetratricopeptide repeat domain"/>
    <property type="match status" value="1"/>
</dbReference>
<feature type="region of interest" description="Disordered" evidence="3">
    <location>
        <begin position="772"/>
        <end position="792"/>
    </location>
</feature>
<evidence type="ECO:0000259" key="5">
    <source>
        <dbReference type="PROSITE" id="PS51755"/>
    </source>
</evidence>
<dbReference type="SMART" id="SM00862">
    <property type="entry name" value="Trans_reg_C"/>
    <property type="match status" value="1"/>
</dbReference>
<dbReference type="InterPro" id="IPR011990">
    <property type="entry name" value="TPR-like_helical_dom_sf"/>
</dbReference>
<keyword evidence="4" id="KW-0812">Transmembrane</keyword>
<keyword evidence="7" id="KW-1185">Reference proteome</keyword>
<keyword evidence="1 2" id="KW-0238">DNA-binding</keyword>
<comment type="caution">
    <text evidence="6">The sequence shown here is derived from an EMBL/GenBank/DDBJ whole genome shotgun (WGS) entry which is preliminary data.</text>
</comment>
<accession>A0A9X3YI42</accession>
<dbReference type="GO" id="GO:0000160">
    <property type="term" value="P:phosphorelay signal transduction system"/>
    <property type="evidence" value="ECO:0007669"/>
    <property type="project" value="InterPro"/>
</dbReference>
<dbReference type="InterPro" id="IPR036388">
    <property type="entry name" value="WH-like_DNA-bd_sf"/>
</dbReference>
<protein>
    <submittedName>
        <fullName evidence="6">Winged helix-turn-helix domain-containing protein</fullName>
    </submittedName>
</protein>